<evidence type="ECO:0000313" key="4">
    <source>
        <dbReference type="Proteomes" id="UP000646365"/>
    </source>
</evidence>
<keyword evidence="2" id="KW-0808">Transferase</keyword>
<reference evidence="3" key="2">
    <citation type="submission" date="2020-09" db="EMBL/GenBank/DDBJ databases">
        <authorList>
            <person name="Sun Q."/>
            <person name="Zhou Y."/>
        </authorList>
    </citation>
    <scope>NUCLEOTIDE SEQUENCE</scope>
    <source>
        <strain evidence="3">CGMCC 1.15725</strain>
    </source>
</reference>
<dbReference type="Pfam" id="PF01075">
    <property type="entry name" value="Glyco_transf_9"/>
    <property type="match status" value="1"/>
</dbReference>
<protein>
    <recommendedName>
        <fullName evidence="5">Glycosyltransferase family 9 protein</fullName>
    </recommendedName>
</protein>
<comment type="caution">
    <text evidence="3">The sequence shown here is derived from an EMBL/GenBank/DDBJ whole genome shotgun (WGS) entry which is preliminary data.</text>
</comment>
<dbReference type="GO" id="GO:0005829">
    <property type="term" value="C:cytosol"/>
    <property type="evidence" value="ECO:0007669"/>
    <property type="project" value="TreeGrafter"/>
</dbReference>
<evidence type="ECO:0008006" key="5">
    <source>
        <dbReference type="Google" id="ProtNLM"/>
    </source>
</evidence>
<evidence type="ECO:0000313" key="3">
    <source>
        <dbReference type="EMBL" id="GGF26225.1"/>
    </source>
</evidence>
<name>A0A8J3E4D8_9PROT</name>
<dbReference type="SUPFAM" id="SSF53756">
    <property type="entry name" value="UDP-Glycosyltransferase/glycogen phosphorylase"/>
    <property type="match status" value="1"/>
</dbReference>
<dbReference type="PANTHER" id="PTHR30160">
    <property type="entry name" value="TETRAACYLDISACCHARIDE 4'-KINASE-RELATED"/>
    <property type="match status" value="1"/>
</dbReference>
<proteinExistence type="predicted"/>
<gene>
    <name evidence="3" type="ORF">GCM10011611_35360</name>
</gene>
<reference evidence="3" key="1">
    <citation type="journal article" date="2014" name="Int. J. Syst. Evol. Microbiol.">
        <title>Complete genome sequence of Corynebacterium casei LMG S-19264T (=DSM 44701T), isolated from a smear-ripened cheese.</title>
        <authorList>
            <consortium name="US DOE Joint Genome Institute (JGI-PGF)"/>
            <person name="Walter F."/>
            <person name="Albersmeier A."/>
            <person name="Kalinowski J."/>
            <person name="Ruckert C."/>
        </authorList>
    </citation>
    <scope>NUCLEOTIDE SEQUENCE</scope>
    <source>
        <strain evidence="3">CGMCC 1.15725</strain>
    </source>
</reference>
<dbReference type="InterPro" id="IPR051199">
    <property type="entry name" value="LPS_LOS_Heptosyltrfase"/>
</dbReference>
<dbReference type="Proteomes" id="UP000646365">
    <property type="component" value="Unassembled WGS sequence"/>
</dbReference>
<dbReference type="AlphaFoldDB" id="A0A8J3E4D8"/>
<evidence type="ECO:0000256" key="2">
    <source>
        <dbReference type="ARBA" id="ARBA00022679"/>
    </source>
</evidence>
<dbReference type="PANTHER" id="PTHR30160:SF1">
    <property type="entry name" value="LIPOPOLYSACCHARIDE 1,2-N-ACETYLGLUCOSAMINETRANSFERASE-RELATED"/>
    <property type="match status" value="1"/>
</dbReference>
<dbReference type="Gene3D" id="3.40.50.2000">
    <property type="entry name" value="Glycogen Phosphorylase B"/>
    <property type="match status" value="2"/>
</dbReference>
<evidence type="ECO:0000256" key="1">
    <source>
        <dbReference type="ARBA" id="ARBA00022676"/>
    </source>
</evidence>
<sequence>MTRPDRALTSADFRPETPLNRFFAWNEARARHDRRYEALRAVWRLERPQAIDYLVGPAPNPEVVRSAEHVLDALDAAIGADELDHHAALFQVLDALEEQVDLSALPAHRPSRRQPRQGSGPRRILVIKLSALGDFIQALGPMAAIRRHHAADQVTLLTTRPFAEFARTTGYFDAIQVDRRAQPLDIRSWLGLRRFLKDGRFDRVYDLQTSQRSSSYARLWWPEATPEWSGIATGASHPHAYLERDPQHTIAKQAEQLLMAGIYPVPLPALPAQGGTLPPELVDRRFALLIPGSSPGHPGKRWPAERYGELARALMERGLLPVVLGGKGERGLAETIAARAPAALDLTGRTELADLVALARATTVTIGNDTGVSHIAAAGGRPLVVLFSGESEPSRCAPRGNAVTVLRRVPLTDMAVAPVLAAVENTVGQGSSRNI</sequence>
<dbReference type="InterPro" id="IPR002201">
    <property type="entry name" value="Glyco_trans_9"/>
</dbReference>
<dbReference type="EMBL" id="BMJQ01000009">
    <property type="protein sequence ID" value="GGF26225.1"/>
    <property type="molecule type" value="Genomic_DNA"/>
</dbReference>
<keyword evidence="1" id="KW-0328">Glycosyltransferase</keyword>
<keyword evidence="4" id="KW-1185">Reference proteome</keyword>
<dbReference type="CDD" id="cd03789">
    <property type="entry name" value="GT9_LPS_heptosyltransferase"/>
    <property type="match status" value="1"/>
</dbReference>
<dbReference type="RefSeq" id="WP_308422440.1">
    <property type="nucleotide sequence ID" value="NZ_BMJQ01000009.1"/>
</dbReference>
<dbReference type="GO" id="GO:0008713">
    <property type="term" value="F:ADP-heptose-lipopolysaccharide heptosyltransferase activity"/>
    <property type="evidence" value="ECO:0007669"/>
    <property type="project" value="TreeGrafter"/>
</dbReference>
<organism evidence="3 4">
    <name type="scientific">Aliidongia dinghuensis</name>
    <dbReference type="NCBI Taxonomy" id="1867774"/>
    <lineage>
        <taxon>Bacteria</taxon>
        <taxon>Pseudomonadati</taxon>
        <taxon>Pseudomonadota</taxon>
        <taxon>Alphaproteobacteria</taxon>
        <taxon>Rhodospirillales</taxon>
        <taxon>Dongiaceae</taxon>
        <taxon>Aliidongia</taxon>
    </lineage>
</organism>
<dbReference type="GO" id="GO:0009244">
    <property type="term" value="P:lipopolysaccharide core region biosynthetic process"/>
    <property type="evidence" value="ECO:0007669"/>
    <property type="project" value="TreeGrafter"/>
</dbReference>
<accession>A0A8J3E4D8</accession>